<dbReference type="PROSITE" id="PS51892">
    <property type="entry name" value="SUBTILASE"/>
    <property type="match status" value="1"/>
</dbReference>
<evidence type="ECO:0000313" key="7">
    <source>
        <dbReference type="EMBL" id="MBF9069079.1"/>
    </source>
</evidence>
<accession>A0A931FG38</accession>
<dbReference type="EMBL" id="JADPRT010000005">
    <property type="protein sequence ID" value="MBF9069079.1"/>
    <property type="molecule type" value="Genomic_DNA"/>
</dbReference>
<dbReference type="InterPro" id="IPR000209">
    <property type="entry name" value="Peptidase_S8/S53_dom"/>
</dbReference>
<organism evidence="7 8">
    <name type="scientific">Streptacidiphilus fuscans</name>
    <dbReference type="NCBI Taxonomy" id="2789292"/>
    <lineage>
        <taxon>Bacteria</taxon>
        <taxon>Bacillati</taxon>
        <taxon>Actinomycetota</taxon>
        <taxon>Actinomycetes</taxon>
        <taxon>Kitasatosporales</taxon>
        <taxon>Streptomycetaceae</taxon>
        <taxon>Streptacidiphilus</taxon>
    </lineage>
</organism>
<dbReference type="GO" id="GO:0004252">
    <property type="term" value="F:serine-type endopeptidase activity"/>
    <property type="evidence" value="ECO:0007669"/>
    <property type="project" value="InterPro"/>
</dbReference>
<reference evidence="7" key="1">
    <citation type="submission" date="2020-11" db="EMBL/GenBank/DDBJ databases">
        <title>Isolation and identification of active actinomycetes.</title>
        <authorList>
            <person name="Yu B."/>
        </authorList>
    </citation>
    <scope>NUCLEOTIDE SEQUENCE</scope>
    <source>
        <strain evidence="7">NEAU-YB345</strain>
    </source>
</reference>
<evidence type="ECO:0000259" key="6">
    <source>
        <dbReference type="Pfam" id="PF00082"/>
    </source>
</evidence>
<evidence type="ECO:0000256" key="4">
    <source>
        <dbReference type="ARBA" id="ARBA00022825"/>
    </source>
</evidence>
<evidence type="ECO:0000256" key="3">
    <source>
        <dbReference type="ARBA" id="ARBA00022801"/>
    </source>
</evidence>
<comment type="caution">
    <text evidence="7">The sequence shown here is derived from an EMBL/GenBank/DDBJ whole genome shotgun (WGS) entry which is preliminary data.</text>
</comment>
<comment type="similarity">
    <text evidence="1 5">Belongs to the peptidase S8 family.</text>
</comment>
<dbReference type="GO" id="GO:0005615">
    <property type="term" value="C:extracellular space"/>
    <property type="evidence" value="ECO:0007669"/>
    <property type="project" value="TreeGrafter"/>
</dbReference>
<dbReference type="Pfam" id="PF00082">
    <property type="entry name" value="Peptidase_S8"/>
    <property type="match status" value="1"/>
</dbReference>
<dbReference type="PROSITE" id="PS00138">
    <property type="entry name" value="SUBTILASE_SER"/>
    <property type="match status" value="1"/>
</dbReference>
<dbReference type="GO" id="GO:0006508">
    <property type="term" value="P:proteolysis"/>
    <property type="evidence" value="ECO:0007669"/>
    <property type="project" value="UniProtKB-KW"/>
</dbReference>
<dbReference type="InterPro" id="IPR023828">
    <property type="entry name" value="Peptidase_S8_Ser-AS"/>
</dbReference>
<gene>
    <name evidence="7" type="ORF">I2501_13730</name>
</gene>
<protein>
    <submittedName>
        <fullName evidence="7">S8 family serine peptidase</fullName>
    </submittedName>
</protein>
<dbReference type="InterPro" id="IPR050131">
    <property type="entry name" value="Peptidase_S8_subtilisin-like"/>
</dbReference>
<keyword evidence="3" id="KW-0378">Hydrolase</keyword>
<dbReference type="AlphaFoldDB" id="A0A931FG38"/>
<keyword evidence="8" id="KW-1185">Reference proteome</keyword>
<dbReference type="Gene3D" id="3.40.50.200">
    <property type="entry name" value="Peptidase S8/S53 domain"/>
    <property type="match status" value="1"/>
</dbReference>
<name>A0A931FG38_9ACTN</name>
<proteinExistence type="inferred from homology"/>
<dbReference type="Proteomes" id="UP000657385">
    <property type="component" value="Unassembled WGS sequence"/>
</dbReference>
<dbReference type="PANTHER" id="PTHR43806">
    <property type="entry name" value="PEPTIDASE S8"/>
    <property type="match status" value="1"/>
</dbReference>
<dbReference type="SUPFAM" id="SSF52743">
    <property type="entry name" value="Subtilisin-like"/>
    <property type="match status" value="1"/>
</dbReference>
<evidence type="ECO:0000313" key="8">
    <source>
        <dbReference type="Proteomes" id="UP000657385"/>
    </source>
</evidence>
<sequence length="211" mass="21052">MRVGQCGARGLVGIVGGSHYGVARQSTLVSVRVLGCNGNGTWAGILAGLDWVSQDAVQPAVLNGSLGGPHTATLDAAVNSLAAWGVLPVIAAGNSHLDACGISPAGAKLALTVGATDRNDRQANFSNFGPCLTMFAPGVGVVSAKLGGGSVALDGTSMASPYVCGIAALLKQAYPKASSADMKRWLTDQATSDVLSVNSTSPNLLAYAAGL</sequence>
<evidence type="ECO:0000256" key="2">
    <source>
        <dbReference type="ARBA" id="ARBA00022670"/>
    </source>
</evidence>
<comment type="caution">
    <text evidence="5">Lacks conserved residue(s) required for the propagation of feature annotation.</text>
</comment>
<keyword evidence="2" id="KW-0645">Protease</keyword>
<dbReference type="PANTHER" id="PTHR43806:SF11">
    <property type="entry name" value="CEREVISIN-RELATED"/>
    <property type="match status" value="1"/>
</dbReference>
<evidence type="ECO:0000256" key="5">
    <source>
        <dbReference type="PROSITE-ProRule" id="PRU01240"/>
    </source>
</evidence>
<dbReference type="InterPro" id="IPR036852">
    <property type="entry name" value="Peptidase_S8/S53_dom_sf"/>
</dbReference>
<keyword evidence="4" id="KW-0720">Serine protease</keyword>
<feature type="domain" description="Peptidase S8/S53" evidence="6">
    <location>
        <begin position="17"/>
        <end position="192"/>
    </location>
</feature>
<evidence type="ECO:0000256" key="1">
    <source>
        <dbReference type="ARBA" id="ARBA00011073"/>
    </source>
</evidence>